<gene>
    <name evidence="7" type="primary">hutI</name>
    <name evidence="9" type="ORF">FHQ18_10635</name>
</gene>
<name>A0A5A8F0Y5_9BACT</name>
<dbReference type="OrthoDB" id="9776455at2"/>
<comment type="function">
    <text evidence="7">Catalyzes the hydrolytic cleavage of the carbon-nitrogen bond in imidazolone-5-propanoate to yield N-formimidoyl-L-glutamate. It is the third step in the universal histidine degradation pathway.</text>
</comment>
<dbReference type="FunFam" id="3.20.20.140:FF:000007">
    <property type="entry name" value="Imidazolonepropionase"/>
    <property type="match status" value="1"/>
</dbReference>
<dbReference type="AlphaFoldDB" id="A0A5A8F0Y5"/>
<dbReference type="GO" id="GO:0019556">
    <property type="term" value="P:L-histidine catabolic process to glutamate and formamide"/>
    <property type="evidence" value="ECO:0007669"/>
    <property type="project" value="UniProtKB-UniRule"/>
</dbReference>
<dbReference type="InterPro" id="IPR032466">
    <property type="entry name" value="Metal_Hydrolase"/>
</dbReference>
<dbReference type="InterPro" id="IPR011059">
    <property type="entry name" value="Metal-dep_hydrolase_composite"/>
</dbReference>
<feature type="binding site" evidence="7">
    <location>
        <position position="148"/>
    </location>
    <ligand>
        <name>4-imidazolone-5-propanoate</name>
        <dbReference type="ChEBI" id="CHEBI:77893"/>
    </ligand>
</feature>
<keyword evidence="6 7" id="KW-0408">Iron</keyword>
<feature type="binding site" evidence="7">
    <location>
        <position position="76"/>
    </location>
    <ligand>
        <name>Fe(3+)</name>
        <dbReference type="ChEBI" id="CHEBI:29034"/>
    </ligand>
</feature>
<keyword evidence="5 7" id="KW-0862">Zinc</keyword>
<evidence type="ECO:0000256" key="2">
    <source>
        <dbReference type="ARBA" id="ARBA00022723"/>
    </source>
</evidence>
<reference evidence="9 10" key="1">
    <citation type="submission" date="2019-06" db="EMBL/GenBank/DDBJ databases">
        <title>Genomic insights into carbon and energy metabolism of Deferribacter autotrophicus revealed new metabolic traits in the phylum Deferribacteres.</title>
        <authorList>
            <person name="Slobodkin A.I."/>
            <person name="Slobodkina G.B."/>
            <person name="Allioux M."/>
            <person name="Alain K."/>
            <person name="Jebbar M."/>
            <person name="Shadrin V."/>
            <person name="Kublanov I.V."/>
            <person name="Toshchakov S.V."/>
            <person name="Bonch-Osmolovskaya E.A."/>
        </authorList>
    </citation>
    <scope>NUCLEOTIDE SEQUENCE [LARGE SCALE GENOMIC DNA]</scope>
    <source>
        <strain evidence="9 10">SL50</strain>
    </source>
</reference>
<evidence type="ECO:0000256" key="3">
    <source>
        <dbReference type="ARBA" id="ARBA00022801"/>
    </source>
</evidence>
<dbReference type="SUPFAM" id="SSF51556">
    <property type="entry name" value="Metallo-dependent hydrolases"/>
    <property type="match status" value="1"/>
</dbReference>
<dbReference type="EC" id="3.5.2.7" evidence="1 7"/>
<evidence type="ECO:0000313" key="10">
    <source>
        <dbReference type="Proteomes" id="UP000322876"/>
    </source>
</evidence>
<keyword evidence="7" id="KW-0963">Cytoplasm</keyword>
<dbReference type="UniPathway" id="UPA00379">
    <property type="reaction ID" value="UER00551"/>
</dbReference>
<feature type="binding site" evidence="7">
    <location>
        <position position="78"/>
    </location>
    <ligand>
        <name>Fe(3+)</name>
        <dbReference type="ChEBI" id="CHEBI:29034"/>
    </ligand>
</feature>
<dbReference type="Pfam" id="PF01979">
    <property type="entry name" value="Amidohydro_1"/>
    <property type="match status" value="1"/>
</dbReference>
<keyword evidence="2 7" id="KW-0479">Metal-binding</keyword>
<keyword evidence="10" id="KW-1185">Reference proteome</keyword>
<feature type="binding site" evidence="7">
    <location>
        <position position="181"/>
    </location>
    <ligand>
        <name>4-imidazolone-5-propanoate</name>
        <dbReference type="ChEBI" id="CHEBI:77893"/>
    </ligand>
</feature>
<feature type="binding site" evidence="7">
    <location>
        <position position="78"/>
    </location>
    <ligand>
        <name>Zn(2+)</name>
        <dbReference type="ChEBI" id="CHEBI:29105"/>
    </ligand>
</feature>
<dbReference type="CDD" id="cd01296">
    <property type="entry name" value="Imidazolone-5PH"/>
    <property type="match status" value="1"/>
</dbReference>
<dbReference type="GO" id="GO:0005737">
    <property type="term" value="C:cytoplasm"/>
    <property type="evidence" value="ECO:0007669"/>
    <property type="project" value="UniProtKB-SubCell"/>
</dbReference>
<evidence type="ECO:0000256" key="7">
    <source>
        <dbReference type="HAMAP-Rule" id="MF_00372"/>
    </source>
</evidence>
<dbReference type="HAMAP" id="MF_00372">
    <property type="entry name" value="HutI"/>
    <property type="match status" value="1"/>
</dbReference>
<accession>A0A5A8F0Y5</accession>
<dbReference type="GO" id="GO:0019557">
    <property type="term" value="P:L-histidine catabolic process to glutamate and formate"/>
    <property type="evidence" value="ECO:0007669"/>
    <property type="project" value="UniProtKB-UniPathway"/>
</dbReference>
<feature type="binding site" evidence="7">
    <location>
        <position position="249"/>
    </location>
    <ligand>
        <name>4-imidazolone-5-propanoate</name>
        <dbReference type="ChEBI" id="CHEBI:77893"/>
    </ligand>
</feature>
<feature type="binding site" evidence="7">
    <location>
        <position position="323"/>
    </location>
    <ligand>
        <name>N-formimidoyl-L-glutamate</name>
        <dbReference type="ChEBI" id="CHEBI:58928"/>
    </ligand>
</feature>
<dbReference type="GO" id="GO:0005506">
    <property type="term" value="F:iron ion binding"/>
    <property type="evidence" value="ECO:0007669"/>
    <property type="project" value="UniProtKB-UniRule"/>
</dbReference>
<organism evidence="9 10">
    <name type="scientific">Deferribacter autotrophicus</name>
    <dbReference type="NCBI Taxonomy" id="500465"/>
    <lineage>
        <taxon>Bacteria</taxon>
        <taxon>Pseudomonadati</taxon>
        <taxon>Deferribacterota</taxon>
        <taxon>Deferribacteres</taxon>
        <taxon>Deferribacterales</taxon>
        <taxon>Deferribacteraceae</taxon>
        <taxon>Deferribacter</taxon>
    </lineage>
</organism>
<dbReference type="GO" id="GO:0050480">
    <property type="term" value="F:imidazolonepropionase activity"/>
    <property type="evidence" value="ECO:0007669"/>
    <property type="project" value="UniProtKB-UniRule"/>
</dbReference>
<sequence length="413" mass="45904">MGLSMRKVIKNIKQLVTPISHDFAAGDNVKKLQIYEDVNIVIEDGVITDITKKDVDCNDVIDASGKCVLPAFVDPHTHIPFIGSREDEFNKRIMGKTYMEIAKEGGGINSTVRAVRNATFDELYKAAKKDLELMIKHGVATIEMKSGYGLDLENELKQLRVIKKLQEEYPLDIKATFLGAHEIPPEYRGDKEKYVKIIIDEMLPIVKEEGLAEYVDIFCEKDVFELDDTRKILSAAKELGFKIRIHADEIYPLGGAGLAAEFEAVSAEHLVKISDENIEKMIDKGVVFNLLPGTTFFLMSDDYAPARKILEKGGIVALSTDLNPGSSYTHSLPLIMAIACLNMGMTMEEVINAVTINGAYSLELSNKTGSIHVGKQADLIVLNAPDYRYIVYNFGVNRVEKVLKNGVGIYNCF</sequence>
<comment type="pathway">
    <text evidence="7">Amino-acid degradation; L-histidine degradation into L-glutamate; N-formimidoyl-L-glutamate from L-histidine: step 3/3.</text>
</comment>
<dbReference type="Gene3D" id="2.30.40.10">
    <property type="entry name" value="Urease, subunit C, domain 1"/>
    <property type="match status" value="1"/>
</dbReference>
<dbReference type="PANTHER" id="PTHR42752:SF1">
    <property type="entry name" value="IMIDAZOLONEPROPIONASE-RELATED"/>
    <property type="match status" value="1"/>
</dbReference>
<dbReference type="InterPro" id="IPR006680">
    <property type="entry name" value="Amidohydro-rel"/>
</dbReference>
<evidence type="ECO:0000259" key="8">
    <source>
        <dbReference type="Pfam" id="PF01979"/>
    </source>
</evidence>
<feature type="binding site" evidence="7">
    <location>
        <position position="321"/>
    </location>
    <ligand>
        <name>Fe(3+)</name>
        <dbReference type="ChEBI" id="CHEBI:29034"/>
    </ligand>
</feature>
<comment type="subcellular location">
    <subcellularLocation>
        <location evidence="7">Cytoplasm</location>
    </subcellularLocation>
</comment>
<dbReference type="EMBL" id="VFJB01000009">
    <property type="protein sequence ID" value="KAA0257016.1"/>
    <property type="molecule type" value="Genomic_DNA"/>
</dbReference>
<feature type="binding site" evidence="7">
    <location>
        <position position="148"/>
    </location>
    <ligand>
        <name>N-formimidoyl-L-glutamate</name>
        <dbReference type="ChEBI" id="CHEBI:58928"/>
    </ligand>
</feature>
<comment type="similarity">
    <text evidence="7">Belongs to the metallo-dependent hydrolases superfamily. HutI family.</text>
</comment>
<dbReference type="GO" id="GO:0008270">
    <property type="term" value="F:zinc ion binding"/>
    <property type="evidence" value="ECO:0007669"/>
    <property type="project" value="UniProtKB-UniRule"/>
</dbReference>
<keyword evidence="4 7" id="KW-0369">Histidine metabolism</keyword>
<comment type="cofactor">
    <cofactor evidence="7">
        <name>Zn(2+)</name>
        <dbReference type="ChEBI" id="CHEBI:29105"/>
    </cofactor>
    <cofactor evidence="7">
        <name>Fe(3+)</name>
        <dbReference type="ChEBI" id="CHEBI:29034"/>
    </cofactor>
    <text evidence="7">Binds 1 zinc or iron ion per subunit.</text>
</comment>
<feature type="binding site" evidence="7">
    <location>
        <position position="76"/>
    </location>
    <ligand>
        <name>Zn(2+)</name>
        <dbReference type="ChEBI" id="CHEBI:29105"/>
    </ligand>
</feature>
<dbReference type="SUPFAM" id="SSF51338">
    <property type="entry name" value="Composite domain of metallo-dependent hydrolases"/>
    <property type="match status" value="1"/>
</dbReference>
<evidence type="ECO:0000256" key="4">
    <source>
        <dbReference type="ARBA" id="ARBA00022808"/>
    </source>
</evidence>
<dbReference type="InterPro" id="IPR005920">
    <property type="entry name" value="HutI"/>
</dbReference>
<comment type="catalytic activity">
    <reaction evidence="7">
        <text>4-imidazolone-5-propanoate + H2O = N-formimidoyl-L-glutamate</text>
        <dbReference type="Rhea" id="RHEA:23660"/>
        <dbReference type="ChEBI" id="CHEBI:15377"/>
        <dbReference type="ChEBI" id="CHEBI:58928"/>
        <dbReference type="ChEBI" id="CHEBI:77893"/>
        <dbReference type="EC" id="3.5.2.7"/>
    </reaction>
</comment>
<dbReference type="Gene3D" id="3.20.20.140">
    <property type="entry name" value="Metal-dependent hydrolases"/>
    <property type="match status" value="1"/>
</dbReference>
<feature type="binding site" evidence="7">
    <location>
        <position position="246"/>
    </location>
    <ligand>
        <name>Zn(2+)</name>
        <dbReference type="ChEBI" id="CHEBI:29105"/>
    </ligand>
</feature>
<dbReference type="PANTHER" id="PTHR42752">
    <property type="entry name" value="IMIDAZOLONEPROPIONASE"/>
    <property type="match status" value="1"/>
</dbReference>
<evidence type="ECO:0000256" key="5">
    <source>
        <dbReference type="ARBA" id="ARBA00022833"/>
    </source>
</evidence>
<evidence type="ECO:0000256" key="6">
    <source>
        <dbReference type="ARBA" id="ARBA00023004"/>
    </source>
</evidence>
<feature type="binding site" evidence="7">
    <location>
        <position position="326"/>
    </location>
    <ligand>
        <name>4-imidazolone-5-propanoate</name>
        <dbReference type="ChEBI" id="CHEBI:77893"/>
    </ligand>
</feature>
<proteinExistence type="inferred from homology"/>
<feature type="binding site" evidence="7">
    <location>
        <position position="321"/>
    </location>
    <ligand>
        <name>Zn(2+)</name>
        <dbReference type="ChEBI" id="CHEBI:29105"/>
    </ligand>
</feature>
<dbReference type="NCBIfam" id="TIGR01224">
    <property type="entry name" value="hutI"/>
    <property type="match status" value="1"/>
</dbReference>
<evidence type="ECO:0000313" key="9">
    <source>
        <dbReference type="EMBL" id="KAA0257016.1"/>
    </source>
</evidence>
<feature type="binding site" evidence="7">
    <location>
        <position position="246"/>
    </location>
    <ligand>
        <name>Fe(3+)</name>
        <dbReference type="ChEBI" id="CHEBI:29034"/>
    </ligand>
</feature>
<feature type="binding site" evidence="7">
    <location>
        <position position="325"/>
    </location>
    <ligand>
        <name>N-formimidoyl-L-glutamate</name>
        <dbReference type="ChEBI" id="CHEBI:58928"/>
    </ligand>
</feature>
<evidence type="ECO:0000256" key="1">
    <source>
        <dbReference type="ARBA" id="ARBA00012864"/>
    </source>
</evidence>
<comment type="caution">
    <text evidence="9">The sequence shown here is derived from an EMBL/GenBank/DDBJ whole genome shotgun (WGS) entry which is preliminary data.</text>
</comment>
<feature type="domain" description="Amidohydrolase-related" evidence="8">
    <location>
        <begin position="68"/>
        <end position="406"/>
    </location>
</feature>
<dbReference type="Proteomes" id="UP000322876">
    <property type="component" value="Unassembled WGS sequence"/>
</dbReference>
<protein>
    <recommendedName>
        <fullName evidence="1 7">Imidazolonepropionase</fullName>
        <ecNumber evidence="1 7">3.5.2.7</ecNumber>
    </recommendedName>
    <alternativeName>
        <fullName evidence="7">Imidazolone-5-propionate hydrolase</fullName>
    </alternativeName>
</protein>
<keyword evidence="3 7" id="KW-0378">Hydrolase</keyword>
<feature type="binding site" evidence="7">
    <location>
        <position position="85"/>
    </location>
    <ligand>
        <name>4-imidazolone-5-propanoate</name>
        <dbReference type="ChEBI" id="CHEBI:77893"/>
    </ligand>
</feature>